<dbReference type="EMBL" id="NBXB01000037">
    <property type="protein sequence ID" value="RFA13139.1"/>
    <property type="molecule type" value="Genomic_DNA"/>
</dbReference>
<dbReference type="Proteomes" id="UP000256541">
    <property type="component" value="Unassembled WGS sequence"/>
</dbReference>
<evidence type="ECO:0000313" key="2">
    <source>
        <dbReference type="Proteomes" id="UP000256541"/>
    </source>
</evidence>
<gene>
    <name evidence="1" type="ORF">B7R22_14165</name>
</gene>
<dbReference type="OrthoDB" id="3795970at2"/>
<evidence type="ECO:0000313" key="1">
    <source>
        <dbReference type="EMBL" id="RFA13139.1"/>
    </source>
</evidence>
<dbReference type="Pfam" id="PF08310">
    <property type="entry name" value="LGFP"/>
    <property type="match status" value="2"/>
</dbReference>
<dbReference type="Gene3D" id="2.60.120.260">
    <property type="entry name" value="Galactose-binding domain-like"/>
    <property type="match status" value="1"/>
</dbReference>
<dbReference type="AlphaFoldDB" id="A0A3E0VUF4"/>
<reference evidence="1 2" key="1">
    <citation type="submission" date="2017-04" db="EMBL/GenBank/DDBJ databases">
        <title>Comparative genome analysis of Subtercola boreus.</title>
        <authorList>
            <person name="Cho Y.-J."/>
            <person name="Cho A."/>
            <person name="Kim O.-S."/>
            <person name="Lee J.-I."/>
        </authorList>
    </citation>
    <scope>NUCLEOTIDE SEQUENCE [LARGE SCALE GENOMIC DNA]</scope>
    <source>
        <strain evidence="1 2">P27479</strain>
    </source>
</reference>
<proteinExistence type="predicted"/>
<name>A0A3E0VUF4_9MICO</name>
<organism evidence="1 2">
    <name type="scientific">Subtercola boreus</name>
    <dbReference type="NCBI Taxonomy" id="120213"/>
    <lineage>
        <taxon>Bacteria</taxon>
        <taxon>Bacillati</taxon>
        <taxon>Actinomycetota</taxon>
        <taxon>Actinomycetes</taxon>
        <taxon>Micrococcales</taxon>
        <taxon>Microbacteriaceae</taxon>
        <taxon>Subtercola</taxon>
    </lineage>
</organism>
<dbReference type="InterPro" id="IPR013207">
    <property type="entry name" value="LGFP"/>
</dbReference>
<comment type="caution">
    <text evidence="1">The sequence shown here is derived from an EMBL/GenBank/DDBJ whole genome shotgun (WGS) entry which is preliminary data.</text>
</comment>
<accession>A0A3E0VUF4</accession>
<protein>
    <submittedName>
        <fullName evidence="1">Uncharacterized protein</fullName>
    </submittedName>
</protein>
<sequence>MKKSSSRGTLAGGLIAGLVIVTGLTGAGSLSARATGTPPPESTFFSTANAQESSTIQSSSDGDLWASCWADDGNLYAANGDGKGFSTSGPSSDIAVSRIAGTPGSLTGSTLATGNAISQTWTAGSYNRKPTGMVCVNGTIYLAVQDLSTSFNDAPAATVVKSTDHGVTWTWDHSAPMFNNHVFTTMFFADFGQNSANASDGYVYVYGLDNNWRTSFDGSVPNPTDLFLARVPSTSVQTRSTWQFYTGTSGGTPTWSTNIALKQPVLHDDRTIYPSLINAGTHNLTVLGQGGVLYDKPLNRYIYSSWTEYTYEFYESPSPTGPWSHFLTKDFGGYPWTQSKNGGYATTIPSKFLSSDGLSMYVQSNVCSCGGAGTSVYNYALRSLNLTVAPTAAATNSTGSTNVAQTPGTVPIERVAHFANNSYYNDGNLTNSEDDWNNEHKSGDSSWWGYTWPRQYTINKVVYTTGAMYPDGGWFSSNVRVQVRHGNTWTDVASPSTVPAYPYSSAAGTNASYTFTFTPVSGDGVRVIGVPGGSSTFTSVGEVSAYYSTGGFTVQGAIATKYNSSGGAAGPEGGITSNETTTADGIGRFNTFQNGAIYWTPNTGAQMVYGLIYSKWASLGYEQGVLGYPTTDETSDPLGRRSTFQNGYIIFNSSNGVATAYRSNGTVI</sequence>
<dbReference type="RefSeq" id="WP_116412373.1">
    <property type="nucleotide sequence ID" value="NZ_NBXB01000037.1"/>
</dbReference>